<organism evidence="2 3">
    <name type="scientific">Paraburkholderia phenazinium</name>
    <dbReference type="NCBI Taxonomy" id="60549"/>
    <lineage>
        <taxon>Bacteria</taxon>
        <taxon>Pseudomonadati</taxon>
        <taxon>Pseudomonadota</taxon>
        <taxon>Betaproteobacteria</taxon>
        <taxon>Burkholderiales</taxon>
        <taxon>Burkholderiaceae</taxon>
        <taxon>Paraburkholderia</taxon>
    </lineage>
</organism>
<protein>
    <submittedName>
        <fullName evidence="2">DNA binding domain-containing protein, excisionase family</fullName>
    </submittedName>
</protein>
<dbReference type="Proteomes" id="UP000199706">
    <property type="component" value="Unassembled WGS sequence"/>
</dbReference>
<accession>A0A1G8DNE5</accession>
<sequence length="70" mass="7928">MNVEEVARYLFVSRTHVDLLIERGDLTGAFNDSGQYLIDDASIERYRARRGIASKAYFDSQDESKSPLGI</sequence>
<dbReference type="EMBL" id="FNCJ01000011">
    <property type="protein sequence ID" value="SDH59061.1"/>
    <property type="molecule type" value="Genomic_DNA"/>
</dbReference>
<name>A0A1G8DNE5_9BURK</name>
<evidence type="ECO:0000313" key="3">
    <source>
        <dbReference type="Proteomes" id="UP000199706"/>
    </source>
</evidence>
<feature type="domain" description="Helix-turn-helix" evidence="1">
    <location>
        <begin position="1"/>
        <end position="50"/>
    </location>
</feature>
<dbReference type="Pfam" id="PF12728">
    <property type="entry name" value="HTH_17"/>
    <property type="match status" value="1"/>
</dbReference>
<reference evidence="2 3" key="1">
    <citation type="submission" date="2016-10" db="EMBL/GenBank/DDBJ databases">
        <authorList>
            <person name="de Groot N.N."/>
        </authorList>
    </citation>
    <scope>NUCLEOTIDE SEQUENCE [LARGE SCALE GENOMIC DNA]</scope>
    <source>
        <strain evidence="2 3">LMG 2247</strain>
    </source>
</reference>
<dbReference type="InterPro" id="IPR041657">
    <property type="entry name" value="HTH_17"/>
</dbReference>
<dbReference type="AlphaFoldDB" id="A0A1G8DNE5"/>
<evidence type="ECO:0000259" key="1">
    <source>
        <dbReference type="Pfam" id="PF12728"/>
    </source>
</evidence>
<evidence type="ECO:0000313" key="2">
    <source>
        <dbReference type="EMBL" id="SDH59061.1"/>
    </source>
</evidence>
<gene>
    <name evidence="2" type="ORF">SAMN05216466_11189</name>
</gene>
<proteinExistence type="predicted"/>
<dbReference type="RefSeq" id="WP_090686878.1">
    <property type="nucleotide sequence ID" value="NZ_FNCJ01000011.1"/>
</dbReference>